<name>A0A4Y2M1A7_ARAVE</name>
<dbReference type="EMBL" id="BGPR01006581">
    <property type="protein sequence ID" value="GBN20210.1"/>
    <property type="molecule type" value="Genomic_DNA"/>
</dbReference>
<dbReference type="AlphaFoldDB" id="A0A4Y2M1A7"/>
<sequence>MKHKNNHHHIENYDQKCYPDEPEGAVLHLCNWVDSLDLPSIDFLWDMVYETPVDTATYLAARIYTVAESVREKPGISERVH</sequence>
<evidence type="ECO:0000313" key="2">
    <source>
        <dbReference type="Proteomes" id="UP000499080"/>
    </source>
</evidence>
<proteinExistence type="predicted"/>
<protein>
    <submittedName>
        <fullName evidence="1">Uncharacterized protein</fullName>
    </submittedName>
</protein>
<evidence type="ECO:0000313" key="1">
    <source>
        <dbReference type="EMBL" id="GBN20210.1"/>
    </source>
</evidence>
<accession>A0A4Y2M1A7</accession>
<keyword evidence="2" id="KW-1185">Reference proteome</keyword>
<organism evidence="1 2">
    <name type="scientific">Araneus ventricosus</name>
    <name type="common">Orbweaver spider</name>
    <name type="synonym">Epeira ventricosa</name>
    <dbReference type="NCBI Taxonomy" id="182803"/>
    <lineage>
        <taxon>Eukaryota</taxon>
        <taxon>Metazoa</taxon>
        <taxon>Ecdysozoa</taxon>
        <taxon>Arthropoda</taxon>
        <taxon>Chelicerata</taxon>
        <taxon>Arachnida</taxon>
        <taxon>Araneae</taxon>
        <taxon>Araneomorphae</taxon>
        <taxon>Entelegynae</taxon>
        <taxon>Araneoidea</taxon>
        <taxon>Araneidae</taxon>
        <taxon>Araneus</taxon>
    </lineage>
</organism>
<reference evidence="1 2" key="1">
    <citation type="journal article" date="2019" name="Sci. Rep.">
        <title>Orb-weaving spider Araneus ventricosus genome elucidates the spidroin gene catalogue.</title>
        <authorList>
            <person name="Kono N."/>
            <person name="Nakamura H."/>
            <person name="Ohtoshi R."/>
            <person name="Moran D.A.P."/>
            <person name="Shinohara A."/>
            <person name="Yoshida Y."/>
            <person name="Fujiwara M."/>
            <person name="Mori M."/>
            <person name="Tomita M."/>
            <person name="Arakawa K."/>
        </authorList>
    </citation>
    <scope>NUCLEOTIDE SEQUENCE [LARGE SCALE GENOMIC DNA]</scope>
</reference>
<dbReference type="Proteomes" id="UP000499080">
    <property type="component" value="Unassembled WGS sequence"/>
</dbReference>
<gene>
    <name evidence="1" type="ORF">AVEN_149939_1</name>
</gene>
<comment type="caution">
    <text evidence="1">The sequence shown here is derived from an EMBL/GenBank/DDBJ whole genome shotgun (WGS) entry which is preliminary data.</text>
</comment>